<evidence type="ECO:0000313" key="4">
    <source>
        <dbReference type="Proteomes" id="UP000177281"/>
    </source>
</evidence>
<dbReference type="InterPro" id="IPR045584">
    <property type="entry name" value="Pilin-like"/>
</dbReference>
<comment type="caution">
    <text evidence="3">The sequence shown here is derived from an EMBL/GenBank/DDBJ whole genome shotgun (WGS) entry which is preliminary data.</text>
</comment>
<keyword evidence="1" id="KW-0488">Methylation</keyword>
<organism evidence="3 4">
    <name type="scientific">Candidatus Doudnabacteria bacterium RIFCSPLOWO2_01_FULL_44_21</name>
    <dbReference type="NCBI Taxonomy" id="1817841"/>
    <lineage>
        <taxon>Bacteria</taxon>
        <taxon>Candidatus Doudnaibacteriota</taxon>
    </lineage>
</organism>
<dbReference type="PRINTS" id="PR00813">
    <property type="entry name" value="BCTERIALGSPG"/>
</dbReference>
<dbReference type="SUPFAM" id="SSF54523">
    <property type="entry name" value="Pili subunits"/>
    <property type="match status" value="1"/>
</dbReference>
<dbReference type="InterPro" id="IPR000983">
    <property type="entry name" value="Bac_GSPG_pilin"/>
</dbReference>
<dbReference type="InterPro" id="IPR012902">
    <property type="entry name" value="N_methyl_site"/>
</dbReference>
<dbReference type="GO" id="GO:0015628">
    <property type="term" value="P:protein secretion by the type II secretion system"/>
    <property type="evidence" value="ECO:0007669"/>
    <property type="project" value="InterPro"/>
</dbReference>
<proteinExistence type="predicted"/>
<evidence type="ECO:0000313" key="3">
    <source>
        <dbReference type="EMBL" id="OGE94493.1"/>
    </source>
</evidence>
<reference evidence="3 4" key="1">
    <citation type="journal article" date="2016" name="Nat. Commun.">
        <title>Thousands of microbial genomes shed light on interconnected biogeochemical processes in an aquifer system.</title>
        <authorList>
            <person name="Anantharaman K."/>
            <person name="Brown C.T."/>
            <person name="Hug L.A."/>
            <person name="Sharon I."/>
            <person name="Castelle C.J."/>
            <person name="Probst A.J."/>
            <person name="Thomas B.C."/>
            <person name="Singh A."/>
            <person name="Wilkins M.J."/>
            <person name="Karaoz U."/>
            <person name="Brodie E.L."/>
            <person name="Williams K.H."/>
            <person name="Hubbard S.S."/>
            <person name="Banfield J.F."/>
        </authorList>
    </citation>
    <scope>NUCLEOTIDE SEQUENCE [LARGE SCALE GENOMIC DNA]</scope>
</reference>
<evidence type="ECO:0008006" key="5">
    <source>
        <dbReference type="Google" id="ProtNLM"/>
    </source>
</evidence>
<dbReference type="AlphaFoldDB" id="A0A1F5PX43"/>
<dbReference type="Gene3D" id="3.30.700.10">
    <property type="entry name" value="Glycoprotein, Type 4 Pilin"/>
    <property type="match status" value="1"/>
</dbReference>
<dbReference type="NCBIfam" id="TIGR02532">
    <property type="entry name" value="IV_pilin_GFxxxE"/>
    <property type="match status" value="1"/>
</dbReference>
<sequence length="151" mass="15333">MSNKKNGAGFTLIELLVVIAIIGFLAAIVLVSTSTARGRSRDARRMGDMQALQTAVELYNQACSQYPPALTLTASAGCPAGTDLGDYLGSLPINPAGCSVSATGGGGATTYGYTTATNTYTLWFCTEGAVASSPITAAATDHRASPSGFAN</sequence>
<name>A0A1F5PX43_9BACT</name>
<dbReference type="Proteomes" id="UP000177281">
    <property type="component" value="Unassembled WGS sequence"/>
</dbReference>
<keyword evidence="2" id="KW-0812">Transmembrane</keyword>
<keyword evidence="2" id="KW-1133">Transmembrane helix</keyword>
<evidence type="ECO:0000256" key="2">
    <source>
        <dbReference type="SAM" id="Phobius"/>
    </source>
</evidence>
<dbReference type="STRING" id="1817841.A3B10_02465"/>
<dbReference type="Pfam" id="PF07963">
    <property type="entry name" value="N_methyl"/>
    <property type="match status" value="1"/>
</dbReference>
<gene>
    <name evidence="3" type="ORF">A3B10_02465</name>
</gene>
<dbReference type="GO" id="GO:0015627">
    <property type="term" value="C:type II protein secretion system complex"/>
    <property type="evidence" value="ECO:0007669"/>
    <property type="project" value="InterPro"/>
</dbReference>
<dbReference type="EMBL" id="MFFB01000016">
    <property type="protein sequence ID" value="OGE94493.1"/>
    <property type="molecule type" value="Genomic_DNA"/>
</dbReference>
<accession>A0A1F5PX43</accession>
<feature type="transmembrane region" description="Helical" evidence="2">
    <location>
        <begin position="12"/>
        <end position="36"/>
    </location>
</feature>
<evidence type="ECO:0000256" key="1">
    <source>
        <dbReference type="ARBA" id="ARBA00022481"/>
    </source>
</evidence>
<dbReference type="PROSITE" id="PS00409">
    <property type="entry name" value="PROKAR_NTER_METHYL"/>
    <property type="match status" value="1"/>
</dbReference>
<keyword evidence="2" id="KW-0472">Membrane</keyword>
<protein>
    <recommendedName>
        <fullName evidence="5">Type II secretion system protein GspG C-terminal domain-containing protein</fullName>
    </recommendedName>
</protein>
<dbReference type="PANTHER" id="PTHR30093">
    <property type="entry name" value="GENERAL SECRETION PATHWAY PROTEIN G"/>
    <property type="match status" value="1"/>
</dbReference>